<proteinExistence type="predicted"/>
<comment type="caution">
    <text evidence="2">The sequence shown here is derived from an EMBL/GenBank/DDBJ whole genome shotgun (WGS) entry which is preliminary data.</text>
</comment>
<organism evidence="2 3">
    <name type="scientific">Oleomonas cavernae</name>
    <dbReference type="NCBI Taxonomy" id="2320859"/>
    <lineage>
        <taxon>Bacteria</taxon>
        <taxon>Pseudomonadati</taxon>
        <taxon>Pseudomonadota</taxon>
        <taxon>Alphaproteobacteria</taxon>
        <taxon>Acetobacterales</taxon>
        <taxon>Acetobacteraceae</taxon>
        <taxon>Oleomonas</taxon>
    </lineage>
</organism>
<keyword evidence="1" id="KW-0812">Transmembrane</keyword>
<evidence type="ECO:0000256" key="1">
    <source>
        <dbReference type="SAM" id="Phobius"/>
    </source>
</evidence>
<protein>
    <submittedName>
        <fullName evidence="2">DUF4281 domain-containing protein</fullName>
    </submittedName>
</protein>
<dbReference type="OrthoDB" id="345237at2"/>
<name>A0A418WIG7_9PROT</name>
<keyword evidence="3" id="KW-1185">Reference proteome</keyword>
<evidence type="ECO:0000313" key="2">
    <source>
        <dbReference type="EMBL" id="RJF89780.1"/>
    </source>
</evidence>
<dbReference type="Proteomes" id="UP000284605">
    <property type="component" value="Unassembled WGS sequence"/>
</dbReference>
<feature type="transmembrane region" description="Helical" evidence="1">
    <location>
        <begin position="119"/>
        <end position="143"/>
    </location>
</feature>
<feature type="transmembrane region" description="Helical" evidence="1">
    <location>
        <begin position="77"/>
        <end position="99"/>
    </location>
</feature>
<reference evidence="2 3" key="1">
    <citation type="submission" date="2018-09" db="EMBL/GenBank/DDBJ databases">
        <authorList>
            <person name="Zhu H."/>
        </authorList>
    </citation>
    <scope>NUCLEOTIDE SEQUENCE [LARGE SCALE GENOMIC DNA]</scope>
    <source>
        <strain evidence="2 3">K1W22B-8</strain>
    </source>
</reference>
<feature type="transmembrane region" description="Helical" evidence="1">
    <location>
        <begin position="44"/>
        <end position="65"/>
    </location>
</feature>
<evidence type="ECO:0000313" key="3">
    <source>
        <dbReference type="Proteomes" id="UP000284605"/>
    </source>
</evidence>
<dbReference type="EMBL" id="QYUK01000011">
    <property type="protein sequence ID" value="RJF89780.1"/>
    <property type="molecule type" value="Genomic_DNA"/>
</dbReference>
<keyword evidence="1" id="KW-1133">Transmembrane helix</keyword>
<sequence>MTLDGETMGLMFQVLNWAVLPFWLLLLVAPGWTPGPRLISGRIVPALLAACYVFLLFAGAGAAFTEPVPNAGDGLTLDAIMFMFTKPVVALLGWVHYLAFDLFVGAWEARDAKERGVPYWLLAPCLILTFAVGPAGFLAYVLLRKAAGRRSLA</sequence>
<dbReference type="AlphaFoldDB" id="A0A418WIG7"/>
<feature type="transmembrane region" description="Helical" evidence="1">
    <location>
        <begin position="12"/>
        <end position="32"/>
    </location>
</feature>
<gene>
    <name evidence="2" type="ORF">D3874_24740</name>
</gene>
<keyword evidence="1" id="KW-0472">Membrane</keyword>
<dbReference type="InterPro" id="IPR025461">
    <property type="entry name" value="ABA4-like"/>
</dbReference>
<dbReference type="Pfam" id="PF14108">
    <property type="entry name" value="ABA4-like"/>
    <property type="match status" value="1"/>
</dbReference>
<dbReference type="RefSeq" id="WP_119781995.1">
    <property type="nucleotide sequence ID" value="NZ_QYUK01000011.1"/>
</dbReference>
<accession>A0A418WIG7</accession>